<dbReference type="EMBL" id="VFOX01000001">
    <property type="protein sequence ID" value="TQL85555.1"/>
    <property type="molecule type" value="Genomic_DNA"/>
</dbReference>
<evidence type="ECO:0000313" key="1">
    <source>
        <dbReference type="EMBL" id="TQL85555.1"/>
    </source>
</evidence>
<dbReference type="Proteomes" id="UP000317209">
    <property type="component" value="Unassembled WGS sequence"/>
</dbReference>
<accession>A0A543BL44</accession>
<keyword evidence="2" id="KW-1185">Reference proteome</keyword>
<dbReference type="AlphaFoldDB" id="A0A543BL44"/>
<dbReference type="RefSeq" id="WP_141871494.1">
    <property type="nucleotide sequence ID" value="NZ_VFOX01000001.1"/>
</dbReference>
<evidence type="ECO:0000313" key="2">
    <source>
        <dbReference type="Proteomes" id="UP000317209"/>
    </source>
</evidence>
<protein>
    <submittedName>
        <fullName evidence="1">Uncharacterized protein</fullName>
    </submittedName>
</protein>
<proteinExistence type="predicted"/>
<gene>
    <name evidence="1" type="ORF">FB560_1177</name>
</gene>
<dbReference type="OrthoDB" id="4925768at2"/>
<name>A0A543BL44_9MICO</name>
<sequence>MSTPVKIHADSGAEPLFREVLASLPLSYARAPEVGDADVVVADGAAGWPGRVSAHLDAGVATALIVDPRPDDSAAVRDLAQAAEASGARLAVSETAASNPAVHDIAPQLEGLDTITVVSRGPASASDLLFDQLRLLRALGIGQLVERDATRGRKSVVVTLDGALGGRALLVKLQASTTEAGVLQHRVQAYGAASIVTAELYGADTARPARVECSTADAASTTPTIFESAHRASWRALHREGSTVDLEAFADDIDLLGVHAS</sequence>
<reference evidence="1 2" key="1">
    <citation type="submission" date="2019-06" db="EMBL/GenBank/DDBJ databases">
        <title>Sequencing the genomes of 1000 actinobacteria strains.</title>
        <authorList>
            <person name="Klenk H.-P."/>
        </authorList>
    </citation>
    <scope>NUCLEOTIDE SEQUENCE [LARGE SCALE GENOMIC DNA]</scope>
    <source>
        <strain evidence="1 2">DSM 20169</strain>
    </source>
</reference>
<comment type="caution">
    <text evidence="1">The sequence shown here is derived from an EMBL/GenBank/DDBJ whole genome shotgun (WGS) entry which is preliminary data.</text>
</comment>
<organism evidence="1 2">
    <name type="scientific">Microbacterium saperdae</name>
    <dbReference type="NCBI Taxonomy" id="69368"/>
    <lineage>
        <taxon>Bacteria</taxon>
        <taxon>Bacillati</taxon>
        <taxon>Actinomycetota</taxon>
        <taxon>Actinomycetes</taxon>
        <taxon>Micrococcales</taxon>
        <taxon>Microbacteriaceae</taxon>
        <taxon>Microbacterium</taxon>
    </lineage>
</organism>